<dbReference type="AlphaFoldDB" id="A0A9J5YKV5"/>
<dbReference type="Proteomes" id="UP000824120">
    <property type="component" value="Chromosome 6"/>
</dbReference>
<keyword evidence="2" id="KW-1185">Reference proteome</keyword>
<accession>A0A9J5YKV5</accession>
<dbReference type="EMBL" id="JACXVP010000006">
    <property type="protein sequence ID" value="KAG5599788.1"/>
    <property type="molecule type" value="Genomic_DNA"/>
</dbReference>
<evidence type="ECO:0000313" key="1">
    <source>
        <dbReference type="EMBL" id="KAG5599788.1"/>
    </source>
</evidence>
<organism evidence="1 2">
    <name type="scientific">Solanum commersonii</name>
    <name type="common">Commerson's wild potato</name>
    <name type="synonym">Commerson's nightshade</name>
    <dbReference type="NCBI Taxonomy" id="4109"/>
    <lineage>
        <taxon>Eukaryota</taxon>
        <taxon>Viridiplantae</taxon>
        <taxon>Streptophyta</taxon>
        <taxon>Embryophyta</taxon>
        <taxon>Tracheophyta</taxon>
        <taxon>Spermatophyta</taxon>
        <taxon>Magnoliopsida</taxon>
        <taxon>eudicotyledons</taxon>
        <taxon>Gunneridae</taxon>
        <taxon>Pentapetalae</taxon>
        <taxon>asterids</taxon>
        <taxon>lamiids</taxon>
        <taxon>Solanales</taxon>
        <taxon>Solanaceae</taxon>
        <taxon>Solanoideae</taxon>
        <taxon>Solaneae</taxon>
        <taxon>Solanum</taxon>
    </lineage>
</organism>
<comment type="caution">
    <text evidence="1">The sequence shown here is derived from an EMBL/GenBank/DDBJ whole genome shotgun (WGS) entry which is preliminary data.</text>
</comment>
<proteinExistence type="predicted"/>
<evidence type="ECO:0000313" key="2">
    <source>
        <dbReference type="Proteomes" id="UP000824120"/>
    </source>
</evidence>
<reference evidence="1 2" key="1">
    <citation type="submission" date="2020-09" db="EMBL/GenBank/DDBJ databases">
        <title>De no assembly of potato wild relative species, Solanum commersonii.</title>
        <authorList>
            <person name="Cho K."/>
        </authorList>
    </citation>
    <scope>NUCLEOTIDE SEQUENCE [LARGE SCALE GENOMIC DNA]</scope>
    <source>
        <strain evidence="1">LZ3.2</strain>
        <tissue evidence="1">Leaf</tissue>
    </source>
</reference>
<dbReference type="PANTHER" id="PTHR33022:SF13">
    <property type="entry name" value="UBIQUITIN-LIKE PROTEASE FAMILY PROFILE DOMAIN-CONTAINING PROTEIN"/>
    <property type="match status" value="1"/>
</dbReference>
<protein>
    <submittedName>
        <fullName evidence="1">Uncharacterized protein</fullName>
    </submittedName>
</protein>
<name>A0A9J5YKV5_SOLCO</name>
<dbReference type="PANTHER" id="PTHR33022">
    <property type="entry name" value="DUF1985 DOMAIN-CONTAINING PROTEIN"/>
    <property type="match status" value="1"/>
</dbReference>
<gene>
    <name evidence="1" type="ORF">H5410_031158</name>
</gene>
<sequence>MPVLFLNMRIKLLALSKGLTKPTGQFLNLTKKRTNLTHSKSHIYCGLFVVAYTEFLSDGLHVPSYEISSKTFCMRYASLL</sequence>